<dbReference type="Pfam" id="PF05990">
    <property type="entry name" value="DUF900"/>
    <property type="match status" value="1"/>
</dbReference>
<evidence type="ECO:0000256" key="1">
    <source>
        <dbReference type="SAM" id="MobiDB-lite"/>
    </source>
</evidence>
<feature type="region of interest" description="Disordered" evidence="1">
    <location>
        <begin position="65"/>
        <end position="114"/>
    </location>
</feature>
<feature type="compositionally biased region" description="Basic and acidic residues" evidence="1">
    <location>
        <begin position="385"/>
        <end position="395"/>
    </location>
</feature>
<name>A0A934QF89_9PROT</name>
<keyword evidence="3" id="KW-1185">Reference proteome</keyword>
<dbReference type="Gene3D" id="3.40.50.1820">
    <property type="entry name" value="alpha/beta hydrolase"/>
    <property type="match status" value="1"/>
</dbReference>
<dbReference type="GO" id="GO:0016787">
    <property type="term" value="F:hydrolase activity"/>
    <property type="evidence" value="ECO:0007669"/>
    <property type="project" value="UniProtKB-KW"/>
</dbReference>
<reference evidence="2" key="1">
    <citation type="submission" date="2017-08" db="EMBL/GenBank/DDBJ databases">
        <authorList>
            <person name="Imhoff J.F."/>
            <person name="Rahn T."/>
            <person name="Kuenzel S."/>
            <person name="Neulinger S.C."/>
        </authorList>
    </citation>
    <scope>NUCLEOTIDE SEQUENCE</scope>
    <source>
        <strain evidence="2">DSM 9154</strain>
    </source>
</reference>
<dbReference type="PANTHER" id="PTHR36513">
    <property type="entry name" value="ABC TRANSMEMBRANE TYPE-1 DOMAIN-CONTAINING PROTEIN"/>
    <property type="match status" value="1"/>
</dbReference>
<keyword evidence="2" id="KW-0378">Hydrolase</keyword>
<reference evidence="2" key="2">
    <citation type="journal article" date="2020" name="Microorganisms">
        <title>Osmotic Adaptation and Compatible Solute Biosynthesis of Phototrophic Bacteria as Revealed from Genome Analyses.</title>
        <authorList>
            <person name="Imhoff J.F."/>
            <person name="Rahn T."/>
            <person name="Kunzel S."/>
            <person name="Keller A."/>
            <person name="Neulinger S.C."/>
        </authorList>
    </citation>
    <scope>NUCLEOTIDE SEQUENCE</scope>
    <source>
        <strain evidence="2">DSM 9154</strain>
    </source>
</reference>
<protein>
    <submittedName>
        <fullName evidence="2">Alpha/beta hydrolase</fullName>
    </submittedName>
</protein>
<accession>A0A934QF89</accession>
<dbReference type="EMBL" id="NRRE01000006">
    <property type="protein sequence ID" value="MBK1695769.1"/>
    <property type="molecule type" value="Genomic_DNA"/>
</dbReference>
<dbReference type="SUPFAM" id="SSF53474">
    <property type="entry name" value="alpha/beta-Hydrolases"/>
    <property type="match status" value="1"/>
</dbReference>
<evidence type="ECO:0000313" key="2">
    <source>
        <dbReference type="EMBL" id="MBK1695769.1"/>
    </source>
</evidence>
<feature type="compositionally biased region" description="Basic and acidic residues" evidence="1">
    <location>
        <begin position="72"/>
        <end position="110"/>
    </location>
</feature>
<dbReference type="AlphaFoldDB" id="A0A934QF89"/>
<organism evidence="2 3">
    <name type="scientific">Rhodovibrio salinarum</name>
    <dbReference type="NCBI Taxonomy" id="1087"/>
    <lineage>
        <taxon>Bacteria</taxon>
        <taxon>Pseudomonadati</taxon>
        <taxon>Pseudomonadota</taxon>
        <taxon>Alphaproteobacteria</taxon>
        <taxon>Rhodospirillales</taxon>
        <taxon>Rhodovibrionaceae</taxon>
        <taxon>Rhodovibrio</taxon>
    </lineage>
</organism>
<dbReference type="PANTHER" id="PTHR36513:SF1">
    <property type="entry name" value="TRANSMEMBRANE PROTEIN"/>
    <property type="match status" value="1"/>
</dbReference>
<dbReference type="Proteomes" id="UP000778970">
    <property type="component" value="Unassembled WGS sequence"/>
</dbReference>
<comment type="caution">
    <text evidence="2">The sequence shown here is derived from an EMBL/GenBank/DDBJ whole genome shotgun (WGS) entry which is preliminary data.</text>
</comment>
<gene>
    <name evidence="2" type="ORF">CKO21_00730</name>
</gene>
<proteinExistence type="predicted"/>
<dbReference type="InterPro" id="IPR010297">
    <property type="entry name" value="DUF900_hydrolase"/>
</dbReference>
<feature type="region of interest" description="Disordered" evidence="1">
    <location>
        <begin position="381"/>
        <end position="404"/>
    </location>
</feature>
<sequence>MYAACVGLQAGRVDVQVGREGWGMTDVYFATNRTEPRGNRKSFGDRFNSEGPHFYEVGRATVTWGTLGPDGRPSDPEDFKVDWKRQEGTRPKPEKIGQQEIPETHRKQAEGEEPGSYVLFKELQEKMRPNDKPRQAPLKRPDTRTRDALVFIHGFANSFENALGRAAWLGETYLIQRGDGSAQSPYVFAFSWPSDGMTQPPWKYASDRDDAAMSGIAMARALRRFLEFLSTRERCSGRIHLVAHSMGNWALRHAVLGLHALQDGGRLEKIFDNAFLMAADEDEDCLESTDKLGLLPQLARRIHVYHSRSDLALEVSDRTKFNVDRLGTDGPRTLDGLSHRITAIDCSDVDATDLTHGNHQYYRLRPEVIADVRHVLAGQMNPEDYPTREPIEPGRRYRITPGPS</sequence>
<evidence type="ECO:0000313" key="3">
    <source>
        <dbReference type="Proteomes" id="UP000778970"/>
    </source>
</evidence>
<dbReference type="InterPro" id="IPR029058">
    <property type="entry name" value="AB_hydrolase_fold"/>
</dbReference>